<keyword evidence="2" id="KW-1185">Reference proteome</keyword>
<protein>
    <submittedName>
        <fullName evidence="1">Uncharacterized protein</fullName>
    </submittedName>
</protein>
<reference evidence="1" key="1">
    <citation type="submission" date="2022-06" db="EMBL/GenBank/DDBJ databases">
        <title>Lutimaribacter sp. EGI FJ00013, a novel bacterium isolated from a salt lake sediment enrichment.</title>
        <authorList>
            <person name="Gao L."/>
            <person name="Fang B.-Z."/>
            <person name="Li W.-J."/>
        </authorList>
    </citation>
    <scope>NUCLEOTIDE SEQUENCE</scope>
    <source>
        <strain evidence="1">EGI FJ00013</strain>
    </source>
</reference>
<sequence length="134" mass="14389">MPALSYLYFKTAIVFLAIGIAAGIHMSIVGNHDVVGAHAHTNLLGWVTMALFGTYYAFEPEKARSRLARIQYGVYTTGVAVMMPSLYFMLRGDPALEPLVAISSLVVFAGVLLFAVVVFLGKRPATRTANPAPG</sequence>
<accession>A0ACC5ZUP5</accession>
<dbReference type="Proteomes" id="UP001203036">
    <property type="component" value="Unassembled WGS sequence"/>
</dbReference>
<organism evidence="1 2">
    <name type="scientific">Lutimaribacter degradans</name>
    <dbReference type="NCBI Taxonomy" id="2945989"/>
    <lineage>
        <taxon>Bacteria</taxon>
        <taxon>Pseudomonadati</taxon>
        <taxon>Pseudomonadota</taxon>
        <taxon>Alphaproteobacteria</taxon>
        <taxon>Rhodobacterales</taxon>
        <taxon>Roseobacteraceae</taxon>
        <taxon>Lutimaribacter</taxon>
    </lineage>
</organism>
<evidence type="ECO:0000313" key="1">
    <source>
        <dbReference type="EMBL" id="MCM2562073.1"/>
    </source>
</evidence>
<comment type="caution">
    <text evidence="1">The sequence shown here is derived from an EMBL/GenBank/DDBJ whole genome shotgun (WGS) entry which is preliminary data.</text>
</comment>
<gene>
    <name evidence="1" type="ORF">M8744_07940</name>
</gene>
<proteinExistence type="predicted"/>
<evidence type="ECO:0000313" key="2">
    <source>
        <dbReference type="Proteomes" id="UP001203036"/>
    </source>
</evidence>
<dbReference type="EMBL" id="JAMQGO010000004">
    <property type="protein sequence ID" value="MCM2562073.1"/>
    <property type="molecule type" value="Genomic_DNA"/>
</dbReference>
<name>A0ACC5ZUP5_9RHOB</name>